<proteinExistence type="predicted"/>
<dbReference type="EMBL" id="GBXM01053605">
    <property type="protein sequence ID" value="JAH54972.1"/>
    <property type="molecule type" value="Transcribed_RNA"/>
</dbReference>
<evidence type="ECO:0000313" key="1">
    <source>
        <dbReference type="EMBL" id="JAH48375.1"/>
    </source>
</evidence>
<reference evidence="1" key="1">
    <citation type="submission" date="2014-11" db="EMBL/GenBank/DDBJ databases">
        <authorList>
            <person name="Amaro Gonzalez C."/>
        </authorList>
    </citation>
    <scope>NUCLEOTIDE SEQUENCE</scope>
</reference>
<dbReference type="EMBL" id="GBXM01046785">
    <property type="protein sequence ID" value="JAH61792.1"/>
    <property type="molecule type" value="Transcribed_RNA"/>
</dbReference>
<organism evidence="1">
    <name type="scientific">Anguilla anguilla</name>
    <name type="common">European freshwater eel</name>
    <name type="synonym">Muraena anguilla</name>
    <dbReference type="NCBI Taxonomy" id="7936"/>
    <lineage>
        <taxon>Eukaryota</taxon>
        <taxon>Metazoa</taxon>
        <taxon>Chordata</taxon>
        <taxon>Craniata</taxon>
        <taxon>Vertebrata</taxon>
        <taxon>Euteleostomi</taxon>
        <taxon>Actinopterygii</taxon>
        <taxon>Neopterygii</taxon>
        <taxon>Teleostei</taxon>
        <taxon>Anguilliformes</taxon>
        <taxon>Anguillidae</taxon>
        <taxon>Anguilla</taxon>
    </lineage>
</organism>
<dbReference type="EMBL" id="GBXM01060202">
    <property type="protein sequence ID" value="JAH48375.1"/>
    <property type="molecule type" value="Transcribed_RNA"/>
</dbReference>
<dbReference type="AlphaFoldDB" id="A0A0E9T5Z4"/>
<name>A0A0E9T5Z4_ANGAN</name>
<accession>A0A0E9T5Z4</accession>
<dbReference type="EMBL" id="GBXM01053781">
    <property type="protein sequence ID" value="JAH54796.1"/>
    <property type="molecule type" value="Transcribed_RNA"/>
</dbReference>
<protein>
    <submittedName>
        <fullName evidence="1">Uncharacterized protein</fullName>
    </submittedName>
</protein>
<reference evidence="1" key="2">
    <citation type="journal article" date="2015" name="Fish Shellfish Immunol.">
        <title>Early steps in the European eel (Anguilla anguilla)-Vibrio vulnificus interaction in the gills: Role of the RtxA13 toxin.</title>
        <authorList>
            <person name="Callol A."/>
            <person name="Pajuelo D."/>
            <person name="Ebbesson L."/>
            <person name="Teles M."/>
            <person name="MacKenzie S."/>
            <person name="Amaro C."/>
        </authorList>
    </citation>
    <scope>NUCLEOTIDE SEQUENCE</scope>
</reference>
<sequence length="24" mass="2871">MLPSSRNLHWHCNHAQFPICHKIT</sequence>